<name>A0AC59Y8E3_RANTA</name>
<sequence length="108" mass="11547">MLPTLRLPGAQVLLEQESRTRQQVGQLVALMPAALGMARPSSPLAGAADQLQRSGWTALRGMSSGLAYWTRLVPTPPPPVFIPSTLSKTTSPEPSPPWEFGLGLDDDL</sequence>
<reference evidence="1" key="2">
    <citation type="submission" date="2025-03" db="EMBL/GenBank/DDBJ databases">
        <authorList>
            <consortium name="ELIXIR-Norway"/>
            <consortium name="Elixir Norway"/>
        </authorList>
    </citation>
    <scope>NUCLEOTIDE SEQUENCE</scope>
</reference>
<accession>A0AC59Y8E3</accession>
<evidence type="ECO:0000313" key="2">
    <source>
        <dbReference type="Proteomes" id="UP001162501"/>
    </source>
</evidence>
<proteinExistence type="predicted"/>
<evidence type="ECO:0000313" key="1">
    <source>
        <dbReference type="EMBL" id="CAM9474974.1"/>
    </source>
</evidence>
<gene>
    <name evidence="1" type="ORF">MRATA1EN22A_LOCUS3023</name>
</gene>
<dbReference type="EMBL" id="OX596095">
    <property type="protein sequence ID" value="CAM9474974.1"/>
    <property type="molecule type" value="Genomic_DNA"/>
</dbReference>
<dbReference type="Proteomes" id="UP001162501">
    <property type="component" value="Chromosome 11"/>
</dbReference>
<reference evidence="1" key="1">
    <citation type="submission" date="2023-05" db="EMBL/GenBank/DDBJ databases">
        <authorList>
            <consortium name="ELIXIR-Norway"/>
        </authorList>
    </citation>
    <scope>NUCLEOTIDE SEQUENCE</scope>
</reference>
<organism evidence="1 2">
    <name type="scientific">Rangifer tarandus platyrhynchus</name>
    <name type="common">Svalbard reindeer</name>
    <dbReference type="NCBI Taxonomy" id="3082113"/>
    <lineage>
        <taxon>Eukaryota</taxon>
        <taxon>Metazoa</taxon>
        <taxon>Chordata</taxon>
        <taxon>Craniata</taxon>
        <taxon>Vertebrata</taxon>
        <taxon>Euteleostomi</taxon>
        <taxon>Mammalia</taxon>
        <taxon>Eutheria</taxon>
        <taxon>Laurasiatheria</taxon>
        <taxon>Artiodactyla</taxon>
        <taxon>Ruminantia</taxon>
        <taxon>Pecora</taxon>
        <taxon>Cervidae</taxon>
        <taxon>Odocoileinae</taxon>
        <taxon>Rangifer</taxon>
    </lineage>
</organism>
<protein>
    <submittedName>
        <fullName evidence="1">Uncharacterized protein</fullName>
    </submittedName>
</protein>